<protein>
    <submittedName>
        <fullName evidence="1">Peptidase</fullName>
    </submittedName>
</protein>
<evidence type="ECO:0000313" key="2">
    <source>
        <dbReference type="Proteomes" id="UP000188219"/>
    </source>
</evidence>
<dbReference type="Pfam" id="PF07277">
    <property type="entry name" value="SapC"/>
    <property type="match status" value="1"/>
</dbReference>
<reference evidence="1" key="1">
    <citation type="submission" date="2017-02" db="EMBL/GenBank/DDBJ databases">
        <title>Genome of Microbulbifer agarilyticus GP101.</title>
        <authorList>
            <person name="Jung J."/>
            <person name="Bae S.S."/>
            <person name="Baek K."/>
        </authorList>
    </citation>
    <scope>NUCLEOTIDE SEQUENCE [LARGE SCALE GENOMIC DNA]</scope>
    <source>
        <strain evidence="1">GP101</strain>
    </source>
</reference>
<dbReference type="KEGG" id="maga:Mag101_14870"/>
<dbReference type="EMBL" id="CP019650">
    <property type="protein sequence ID" value="AQQ68774.1"/>
    <property type="molecule type" value="Genomic_DNA"/>
</dbReference>
<dbReference type="InterPro" id="IPR010836">
    <property type="entry name" value="SapC"/>
</dbReference>
<gene>
    <name evidence="1" type="ORF">Mag101_14870</name>
</gene>
<keyword evidence="2" id="KW-1185">Reference proteome</keyword>
<accession>A0A1Q2M7V8</accession>
<evidence type="ECO:0000313" key="1">
    <source>
        <dbReference type="EMBL" id="AQQ68774.1"/>
    </source>
</evidence>
<organism evidence="1 2">
    <name type="scientific">Microbulbifer agarilyticus</name>
    <dbReference type="NCBI Taxonomy" id="260552"/>
    <lineage>
        <taxon>Bacteria</taxon>
        <taxon>Pseudomonadati</taxon>
        <taxon>Pseudomonadota</taxon>
        <taxon>Gammaproteobacteria</taxon>
        <taxon>Cellvibrionales</taxon>
        <taxon>Microbulbiferaceae</taxon>
        <taxon>Microbulbifer</taxon>
    </lineage>
</organism>
<dbReference type="OrthoDB" id="9806524at2"/>
<dbReference type="eggNOG" id="COG1262">
    <property type="taxonomic scope" value="Bacteria"/>
</dbReference>
<dbReference type="Proteomes" id="UP000188219">
    <property type="component" value="Chromosome"/>
</dbReference>
<sequence>MSELLFYRKPVALNRENHRNLKFSPDSKFLFSREINSVPLTGIEFFEASRDLPIFFSRNESGQYFPLALLSLRNNQHALVDEDGSWQGSYVPAFIRRYPFAMTGNQTVCFDEGCKQFSEEVGEPLFDEQGENSTTLNNVLQFLTNFDKSYKATQEFSATLAEQQLFKSFDMQVMAGDGKPVRLEGLHVVDEAKLLEVEPEQVQRWFKSGQLAWIYAHLHSLGALRQLSKQQAQANAVAEAKEKAEAGALN</sequence>
<dbReference type="STRING" id="260552.Mag101_14870"/>
<proteinExistence type="predicted"/>
<name>A0A1Q2M7V8_9GAMM</name>
<dbReference type="RefSeq" id="WP_077406694.1">
    <property type="nucleotide sequence ID" value="NZ_CP019650.1"/>
</dbReference>
<dbReference type="AlphaFoldDB" id="A0A1Q2M7V8"/>